<comment type="cofactor">
    <cofactor evidence="10">
        <name>Ca(2+)</name>
        <dbReference type="ChEBI" id="CHEBI:29108"/>
    </cofactor>
    <text evidence="10">Binds 2 calcium ions per subunit.</text>
</comment>
<dbReference type="PANTHER" id="PTHR31517">
    <property type="match status" value="1"/>
</dbReference>
<feature type="domain" description="Plant heme peroxidase family profile" evidence="12">
    <location>
        <begin position="1"/>
        <end position="105"/>
    </location>
</feature>
<comment type="similarity">
    <text evidence="11">Belongs to the peroxidase family.</text>
</comment>
<keyword evidence="4" id="KW-0349">Heme</keyword>
<proteinExistence type="inferred from homology"/>
<dbReference type="PANTHER" id="PTHR31517:SF89">
    <property type="entry name" value="PEROXIDASE"/>
    <property type="match status" value="1"/>
</dbReference>
<evidence type="ECO:0000256" key="6">
    <source>
        <dbReference type="ARBA" id="ARBA00022837"/>
    </source>
</evidence>
<comment type="cofactor">
    <cofactor evidence="10">
        <name>heme b</name>
        <dbReference type="ChEBI" id="CHEBI:60344"/>
    </cofactor>
    <text evidence="10">Binds 1 heme b (iron(II)-protoporphyrin IX) group per subunit.</text>
</comment>
<reference evidence="13" key="1">
    <citation type="submission" date="2023-05" db="EMBL/GenBank/DDBJ databases">
        <authorList>
            <person name="Huff M."/>
        </authorList>
    </citation>
    <scope>NUCLEOTIDE SEQUENCE</scope>
</reference>
<evidence type="ECO:0000256" key="2">
    <source>
        <dbReference type="ARBA" id="ARBA00012313"/>
    </source>
</evidence>
<evidence type="ECO:0000313" key="13">
    <source>
        <dbReference type="EMBL" id="CAI9778830.1"/>
    </source>
</evidence>
<feature type="binding site" description="axial binding residue" evidence="10">
    <location>
        <position position="13"/>
    </location>
    <ligand>
        <name>heme b</name>
        <dbReference type="ChEBI" id="CHEBI:60344"/>
    </ligand>
    <ligandPart>
        <name>Fe</name>
        <dbReference type="ChEBI" id="CHEBI:18248"/>
    </ligandPart>
</feature>
<keyword evidence="14" id="KW-1185">Reference proteome</keyword>
<dbReference type="EMBL" id="OU503051">
    <property type="protein sequence ID" value="CAI9778830.1"/>
    <property type="molecule type" value="Genomic_DNA"/>
</dbReference>
<protein>
    <recommendedName>
        <fullName evidence="2">peroxidase</fullName>
        <ecNumber evidence="2">1.11.1.7</ecNumber>
    </recommendedName>
</protein>
<keyword evidence="8 10" id="KW-0408">Iron</keyword>
<dbReference type="PROSITE" id="PS50873">
    <property type="entry name" value="PEROXIDASE_4"/>
    <property type="match status" value="1"/>
</dbReference>
<dbReference type="GO" id="GO:0140825">
    <property type="term" value="F:lactoperoxidase activity"/>
    <property type="evidence" value="ECO:0007669"/>
    <property type="project" value="UniProtKB-EC"/>
</dbReference>
<dbReference type="EC" id="1.11.1.7" evidence="2"/>
<dbReference type="AlphaFoldDB" id="A0AAD2A4H7"/>
<feature type="binding site" evidence="10">
    <location>
        <position position="72"/>
    </location>
    <ligand>
        <name>Ca(2+)</name>
        <dbReference type="ChEBI" id="CHEBI:29108"/>
        <label>2</label>
    </ligand>
</feature>
<keyword evidence="6 10" id="KW-0106">Calcium</keyword>
<dbReference type="GO" id="GO:0020037">
    <property type="term" value="F:heme binding"/>
    <property type="evidence" value="ECO:0007669"/>
    <property type="project" value="InterPro"/>
</dbReference>
<evidence type="ECO:0000256" key="3">
    <source>
        <dbReference type="ARBA" id="ARBA00022559"/>
    </source>
</evidence>
<name>A0AAD2A4H7_9LAMI</name>
<dbReference type="InterPro" id="IPR002016">
    <property type="entry name" value="Haem_peroxidase"/>
</dbReference>
<evidence type="ECO:0000256" key="11">
    <source>
        <dbReference type="RuleBase" id="RU004241"/>
    </source>
</evidence>
<dbReference type="GO" id="GO:0046872">
    <property type="term" value="F:metal ion binding"/>
    <property type="evidence" value="ECO:0007669"/>
    <property type="project" value="UniProtKB-KW"/>
</dbReference>
<dbReference type="FunFam" id="1.10.420.10:FF:000001">
    <property type="entry name" value="Peroxidase"/>
    <property type="match status" value="1"/>
</dbReference>
<keyword evidence="7" id="KW-0560">Oxidoreductase</keyword>
<comment type="catalytic activity">
    <reaction evidence="1">
        <text>2 a phenolic donor + H2O2 = 2 a phenolic radical donor + 2 H2O</text>
        <dbReference type="Rhea" id="RHEA:56136"/>
        <dbReference type="ChEBI" id="CHEBI:15377"/>
        <dbReference type="ChEBI" id="CHEBI:16240"/>
        <dbReference type="ChEBI" id="CHEBI:139520"/>
        <dbReference type="ChEBI" id="CHEBI:139521"/>
        <dbReference type="EC" id="1.11.1.7"/>
    </reaction>
</comment>
<evidence type="ECO:0000256" key="5">
    <source>
        <dbReference type="ARBA" id="ARBA00022723"/>
    </source>
</evidence>
<evidence type="ECO:0000259" key="12">
    <source>
        <dbReference type="PROSITE" id="PS50873"/>
    </source>
</evidence>
<dbReference type="Gene3D" id="1.10.420.10">
    <property type="entry name" value="Peroxidase, domain 2"/>
    <property type="match status" value="1"/>
</dbReference>
<evidence type="ECO:0000313" key="14">
    <source>
        <dbReference type="Proteomes" id="UP000834106"/>
    </source>
</evidence>
<dbReference type="PRINTS" id="PR00458">
    <property type="entry name" value="PEROXIDASE"/>
</dbReference>
<accession>A0AAD2A4H7</accession>
<dbReference type="SUPFAM" id="SSF48113">
    <property type="entry name" value="Heme-dependent peroxidases"/>
    <property type="match status" value="1"/>
</dbReference>
<feature type="binding site" evidence="10">
    <location>
        <position position="67"/>
    </location>
    <ligand>
        <name>Ca(2+)</name>
        <dbReference type="ChEBI" id="CHEBI:29108"/>
        <label>2</label>
    </ligand>
</feature>
<sequence length="105" mass="11965">MSISQMVAFSGAHSIGISLFQSFADRLYSFNSTDSQDPYLDSKYASFMKKKCPNRETNNMVNLDVATPNKLDNQYYKSLKKKTWLLSSDQVLQSSQLMTNIVAKY</sequence>
<dbReference type="InterPro" id="IPR010255">
    <property type="entry name" value="Haem_peroxidase_sf"/>
</dbReference>
<keyword evidence="9" id="KW-1015">Disulfide bond</keyword>
<dbReference type="Pfam" id="PF00141">
    <property type="entry name" value="peroxidase"/>
    <property type="match status" value="1"/>
</dbReference>
<evidence type="ECO:0000256" key="4">
    <source>
        <dbReference type="ARBA" id="ARBA00022617"/>
    </source>
</evidence>
<evidence type="ECO:0000256" key="10">
    <source>
        <dbReference type="PIRSR" id="PIRSR600823-3"/>
    </source>
</evidence>
<keyword evidence="3" id="KW-0575">Peroxidase</keyword>
<organism evidence="13 14">
    <name type="scientific">Fraxinus pennsylvanica</name>
    <dbReference type="NCBI Taxonomy" id="56036"/>
    <lineage>
        <taxon>Eukaryota</taxon>
        <taxon>Viridiplantae</taxon>
        <taxon>Streptophyta</taxon>
        <taxon>Embryophyta</taxon>
        <taxon>Tracheophyta</taxon>
        <taxon>Spermatophyta</taxon>
        <taxon>Magnoliopsida</taxon>
        <taxon>eudicotyledons</taxon>
        <taxon>Gunneridae</taxon>
        <taxon>Pentapetalae</taxon>
        <taxon>asterids</taxon>
        <taxon>lamiids</taxon>
        <taxon>Lamiales</taxon>
        <taxon>Oleaceae</taxon>
        <taxon>Oleeae</taxon>
        <taxon>Fraxinus</taxon>
    </lineage>
</organism>
<gene>
    <name evidence="13" type="ORF">FPE_LOCUS26260</name>
</gene>
<dbReference type="PRINTS" id="PR00461">
    <property type="entry name" value="PLPEROXIDASE"/>
</dbReference>
<evidence type="ECO:0000256" key="7">
    <source>
        <dbReference type="ARBA" id="ARBA00023002"/>
    </source>
</evidence>
<evidence type="ECO:0000256" key="8">
    <source>
        <dbReference type="ARBA" id="ARBA00023004"/>
    </source>
</evidence>
<feature type="binding site" evidence="10">
    <location>
        <position position="64"/>
    </location>
    <ligand>
        <name>Ca(2+)</name>
        <dbReference type="ChEBI" id="CHEBI:29108"/>
        <label>2</label>
    </ligand>
</feature>
<dbReference type="Proteomes" id="UP000834106">
    <property type="component" value="Chromosome 16"/>
</dbReference>
<evidence type="ECO:0000256" key="9">
    <source>
        <dbReference type="ARBA" id="ARBA00023157"/>
    </source>
</evidence>
<evidence type="ECO:0000256" key="1">
    <source>
        <dbReference type="ARBA" id="ARBA00000189"/>
    </source>
</evidence>
<dbReference type="GO" id="GO:0006979">
    <property type="term" value="P:response to oxidative stress"/>
    <property type="evidence" value="ECO:0007669"/>
    <property type="project" value="InterPro"/>
</dbReference>
<keyword evidence="5 10" id="KW-0479">Metal-binding</keyword>
<dbReference type="InterPro" id="IPR000823">
    <property type="entry name" value="Peroxidase_pln"/>
</dbReference>